<name>A0ABQ4TK05_9HYPH</name>
<reference evidence="1" key="2">
    <citation type="submission" date="2021-08" db="EMBL/GenBank/DDBJ databases">
        <authorList>
            <person name="Tani A."/>
            <person name="Ola A."/>
            <person name="Ogura Y."/>
            <person name="Katsura K."/>
            <person name="Hayashi T."/>
        </authorList>
    </citation>
    <scope>NUCLEOTIDE SEQUENCE</scope>
    <source>
        <strain evidence="1">DSM 23674</strain>
    </source>
</reference>
<dbReference type="Proteomes" id="UP001055101">
    <property type="component" value="Unassembled WGS sequence"/>
</dbReference>
<dbReference type="EMBL" id="BPRA01000008">
    <property type="protein sequence ID" value="GJE55316.1"/>
    <property type="molecule type" value="Genomic_DNA"/>
</dbReference>
<organism evidence="1 2">
    <name type="scientific">Methylobacterium thuringiense</name>
    <dbReference type="NCBI Taxonomy" id="1003091"/>
    <lineage>
        <taxon>Bacteria</taxon>
        <taxon>Pseudomonadati</taxon>
        <taxon>Pseudomonadota</taxon>
        <taxon>Alphaproteobacteria</taxon>
        <taxon>Hyphomicrobiales</taxon>
        <taxon>Methylobacteriaceae</taxon>
        <taxon>Methylobacterium</taxon>
    </lineage>
</organism>
<dbReference type="Gene3D" id="3.40.50.1820">
    <property type="entry name" value="alpha/beta hydrolase"/>
    <property type="match status" value="1"/>
</dbReference>
<keyword evidence="2" id="KW-1185">Reference proteome</keyword>
<sequence>MQRSDIILGLHGLANKPPKEEKQRWWKAAIGEGLTRNCGAEPSDLPFEFVYWADLRYDTPLAEDRNLEPYYADAGTGPFPTSREEPGDEKKLCVTDWLYRKIEWLQDKTGLTPFDDALIEYRLDDLWGYLEDADFRKAARDRLREVVERHAGSRILLAAHSMGSLIAYDVLRMLERDGVALRVEHFVTLGAPLGLSDVRLKMQEEHGELRVPEGVRRWSNLMDRTDLATVGEDIGDAYGPNDRGVRADDIAVVNAYRRPKGDLNPHKSYGYLRTPAFSHAVHDFLNDAEGACAAEIAAAVG</sequence>
<accession>A0ABQ4TK05</accession>
<reference evidence="1" key="1">
    <citation type="journal article" date="2021" name="Front. Microbiol.">
        <title>Comprehensive Comparative Genomics and Phenotyping of Methylobacterium Species.</title>
        <authorList>
            <person name="Alessa O."/>
            <person name="Ogura Y."/>
            <person name="Fujitani Y."/>
            <person name="Takami H."/>
            <person name="Hayashi T."/>
            <person name="Sahin N."/>
            <person name="Tani A."/>
        </authorList>
    </citation>
    <scope>NUCLEOTIDE SEQUENCE</scope>
    <source>
        <strain evidence="1">DSM 23674</strain>
    </source>
</reference>
<evidence type="ECO:0000313" key="1">
    <source>
        <dbReference type="EMBL" id="GJE55316.1"/>
    </source>
</evidence>
<evidence type="ECO:0000313" key="2">
    <source>
        <dbReference type="Proteomes" id="UP001055101"/>
    </source>
</evidence>
<evidence type="ECO:0008006" key="3">
    <source>
        <dbReference type="Google" id="ProtNLM"/>
    </source>
</evidence>
<gene>
    <name evidence="1" type="ORF">EKPJFOCH_1806</name>
</gene>
<dbReference type="RefSeq" id="WP_238231662.1">
    <property type="nucleotide sequence ID" value="NZ_BPRA01000008.1"/>
</dbReference>
<dbReference type="SUPFAM" id="SSF53474">
    <property type="entry name" value="alpha/beta-Hydrolases"/>
    <property type="match status" value="1"/>
</dbReference>
<protein>
    <recommendedName>
        <fullName evidence="3">Lecithin:cholesterol acyltransferase</fullName>
    </recommendedName>
</protein>
<comment type="caution">
    <text evidence="1">The sequence shown here is derived from an EMBL/GenBank/DDBJ whole genome shotgun (WGS) entry which is preliminary data.</text>
</comment>
<proteinExistence type="predicted"/>
<dbReference type="InterPro" id="IPR003386">
    <property type="entry name" value="LACT/PDAT_acylTrfase"/>
</dbReference>
<dbReference type="Pfam" id="PF02450">
    <property type="entry name" value="LCAT"/>
    <property type="match status" value="1"/>
</dbReference>
<dbReference type="InterPro" id="IPR029058">
    <property type="entry name" value="AB_hydrolase_fold"/>
</dbReference>